<evidence type="ECO:0000256" key="6">
    <source>
        <dbReference type="ARBA" id="ARBA00022884"/>
    </source>
</evidence>
<dbReference type="NCBIfam" id="TIGR00188">
    <property type="entry name" value="rnpA"/>
    <property type="match status" value="1"/>
</dbReference>
<evidence type="ECO:0000256" key="1">
    <source>
        <dbReference type="ARBA" id="ARBA00002663"/>
    </source>
</evidence>
<proteinExistence type="inferred from homology"/>
<dbReference type="STRING" id="1123308.GCA_000380085_00814"/>
<dbReference type="GO" id="GO:0004526">
    <property type="term" value="F:ribonuclease P activity"/>
    <property type="evidence" value="ECO:0007669"/>
    <property type="project" value="UniProtKB-UniRule"/>
</dbReference>
<dbReference type="eggNOG" id="COG0594">
    <property type="taxonomic scope" value="Bacteria"/>
</dbReference>
<accession>A0A239SX86</accession>
<organism evidence="9 10">
    <name type="scientific">Streptococcus merionis</name>
    <dbReference type="NCBI Taxonomy" id="400065"/>
    <lineage>
        <taxon>Bacteria</taxon>
        <taxon>Bacillati</taxon>
        <taxon>Bacillota</taxon>
        <taxon>Bacilli</taxon>
        <taxon>Lactobacillales</taxon>
        <taxon>Streptococcaceae</taxon>
        <taxon>Streptococcus</taxon>
    </lineage>
</organism>
<keyword evidence="4 7" id="KW-0255">Endonuclease</keyword>
<evidence type="ECO:0000256" key="8">
    <source>
        <dbReference type="NCBIfam" id="TIGR00188"/>
    </source>
</evidence>
<keyword evidence="2 7" id="KW-0819">tRNA processing</keyword>
<evidence type="ECO:0000313" key="10">
    <source>
        <dbReference type="Proteomes" id="UP000215185"/>
    </source>
</evidence>
<evidence type="ECO:0000256" key="2">
    <source>
        <dbReference type="ARBA" id="ARBA00022694"/>
    </source>
</evidence>
<dbReference type="InterPro" id="IPR020539">
    <property type="entry name" value="RNase_P_CS"/>
</dbReference>
<dbReference type="GO" id="GO:0001682">
    <property type="term" value="P:tRNA 5'-leader removal"/>
    <property type="evidence" value="ECO:0007669"/>
    <property type="project" value="UniProtKB-UniRule"/>
</dbReference>
<keyword evidence="5 7" id="KW-0378">Hydrolase</keyword>
<evidence type="ECO:0000313" key="9">
    <source>
        <dbReference type="EMBL" id="SNU89849.1"/>
    </source>
</evidence>
<dbReference type="InterPro" id="IPR014721">
    <property type="entry name" value="Ribsml_uS5_D2-typ_fold_subgr"/>
</dbReference>
<dbReference type="GO" id="GO:0000049">
    <property type="term" value="F:tRNA binding"/>
    <property type="evidence" value="ECO:0007669"/>
    <property type="project" value="UniProtKB-UniRule"/>
</dbReference>
<dbReference type="EMBL" id="LT906439">
    <property type="protein sequence ID" value="SNU89849.1"/>
    <property type="molecule type" value="Genomic_DNA"/>
</dbReference>
<evidence type="ECO:0000256" key="3">
    <source>
        <dbReference type="ARBA" id="ARBA00022722"/>
    </source>
</evidence>
<dbReference type="Proteomes" id="UP000215185">
    <property type="component" value="Chromosome 1"/>
</dbReference>
<dbReference type="FunFam" id="3.30.230.10:FF:000021">
    <property type="entry name" value="Ribonuclease P protein component"/>
    <property type="match status" value="1"/>
</dbReference>
<dbReference type="GO" id="GO:0042781">
    <property type="term" value="F:3'-tRNA processing endoribonuclease activity"/>
    <property type="evidence" value="ECO:0007669"/>
    <property type="project" value="TreeGrafter"/>
</dbReference>
<keyword evidence="3 7" id="KW-0540">Nuclease</keyword>
<dbReference type="GO" id="GO:0030677">
    <property type="term" value="C:ribonuclease P complex"/>
    <property type="evidence" value="ECO:0007669"/>
    <property type="project" value="TreeGrafter"/>
</dbReference>
<evidence type="ECO:0000256" key="7">
    <source>
        <dbReference type="HAMAP-Rule" id="MF_00227"/>
    </source>
</evidence>
<keyword evidence="6 7" id="KW-0694">RNA-binding</keyword>
<comment type="similarity">
    <text evidence="7">Belongs to the RnpA family.</text>
</comment>
<dbReference type="InterPro" id="IPR020568">
    <property type="entry name" value="Ribosomal_Su5_D2-typ_SF"/>
</dbReference>
<comment type="subunit">
    <text evidence="7">Consists of a catalytic RNA component (M1 or rnpB) and a protein subunit.</text>
</comment>
<dbReference type="PANTHER" id="PTHR33992:SF1">
    <property type="entry name" value="RIBONUCLEASE P PROTEIN COMPONENT"/>
    <property type="match status" value="1"/>
</dbReference>
<dbReference type="SUPFAM" id="SSF54211">
    <property type="entry name" value="Ribosomal protein S5 domain 2-like"/>
    <property type="match status" value="1"/>
</dbReference>
<reference evidence="9 10" key="1">
    <citation type="submission" date="2017-06" db="EMBL/GenBank/DDBJ databases">
        <authorList>
            <consortium name="Pathogen Informatics"/>
        </authorList>
    </citation>
    <scope>NUCLEOTIDE SEQUENCE [LARGE SCALE GENOMIC DNA]</scope>
    <source>
        <strain evidence="9 10">NCTC13788</strain>
    </source>
</reference>
<protein>
    <recommendedName>
        <fullName evidence="7 8">Ribonuclease P protein component</fullName>
        <shortName evidence="7">RNase P protein</shortName>
        <shortName evidence="7">RNaseP protein</shortName>
        <ecNumber evidence="7 8">3.1.26.5</ecNumber>
    </recommendedName>
    <alternativeName>
        <fullName evidence="7">Protein C5</fullName>
    </alternativeName>
</protein>
<evidence type="ECO:0000256" key="5">
    <source>
        <dbReference type="ARBA" id="ARBA00022801"/>
    </source>
</evidence>
<dbReference type="PROSITE" id="PS00648">
    <property type="entry name" value="RIBONUCLEASE_P"/>
    <property type="match status" value="1"/>
</dbReference>
<comment type="function">
    <text evidence="1 7">RNaseP catalyzes the removal of the 5'-leader sequence from pre-tRNA to produce the mature 5'-terminus. It can also cleave other RNA substrates such as 4.5S RNA. The protein component plays an auxiliary but essential role in vivo by binding to the 5'-leader sequence and broadening the substrate specificity of the ribozyme.</text>
</comment>
<evidence type="ECO:0000256" key="4">
    <source>
        <dbReference type="ARBA" id="ARBA00022759"/>
    </source>
</evidence>
<dbReference type="Pfam" id="PF00825">
    <property type="entry name" value="Ribonuclease_P"/>
    <property type="match status" value="1"/>
</dbReference>
<keyword evidence="10" id="KW-1185">Reference proteome</keyword>
<gene>
    <name evidence="7 9" type="primary">rnpA</name>
    <name evidence="9" type="ORF">SAMEA4412692_01644</name>
</gene>
<dbReference type="InterPro" id="IPR000100">
    <property type="entry name" value="RNase_P"/>
</dbReference>
<dbReference type="PANTHER" id="PTHR33992">
    <property type="entry name" value="RIBONUCLEASE P PROTEIN COMPONENT"/>
    <property type="match status" value="1"/>
</dbReference>
<sequence length="119" mass="14218">MRKSYRIKREKDFSTIFKQGQNVANRKFVLYRLDKEQAHFRVGLSVSKKLGNAVVRNRVKRLMRHVLINHRQQIKAEDFVLIARKGVEELNYHEVEKNLLHILRLANLYQEGRDCETND</sequence>
<name>A0A239SX86_9STRE</name>
<dbReference type="KEGG" id="smen:SAMEA4412692_1644"/>
<dbReference type="Gene3D" id="3.30.230.10">
    <property type="match status" value="1"/>
</dbReference>
<dbReference type="OrthoDB" id="9810867at2"/>
<dbReference type="EC" id="3.1.26.5" evidence="7 8"/>
<dbReference type="RefSeq" id="WP_018373383.1">
    <property type="nucleotide sequence ID" value="NZ_LT906439.1"/>
</dbReference>
<comment type="catalytic activity">
    <reaction evidence="7">
        <text>Endonucleolytic cleavage of RNA, removing 5'-extranucleotides from tRNA precursor.</text>
        <dbReference type="EC" id="3.1.26.5"/>
    </reaction>
</comment>
<dbReference type="HAMAP" id="MF_00227">
    <property type="entry name" value="RNase_P"/>
    <property type="match status" value="1"/>
</dbReference>
<dbReference type="AlphaFoldDB" id="A0A239SX86"/>